<organism evidence="2 3">
    <name type="scientific">Heterorhabditis bacteriophora</name>
    <name type="common">Entomopathogenic nematode worm</name>
    <dbReference type="NCBI Taxonomy" id="37862"/>
    <lineage>
        <taxon>Eukaryota</taxon>
        <taxon>Metazoa</taxon>
        <taxon>Ecdysozoa</taxon>
        <taxon>Nematoda</taxon>
        <taxon>Chromadorea</taxon>
        <taxon>Rhabditida</taxon>
        <taxon>Rhabditina</taxon>
        <taxon>Rhabditomorpha</taxon>
        <taxon>Strongyloidea</taxon>
        <taxon>Heterorhabditidae</taxon>
        <taxon>Heterorhabditis</taxon>
    </lineage>
</organism>
<protein>
    <submittedName>
        <fullName evidence="3">Ovule protein</fullName>
    </submittedName>
</protein>
<evidence type="ECO:0000313" key="3">
    <source>
        <dbReference type="WBParaSite" id="Hba_16044"/>
    </source>
</evidence>
<proteinExistence type="predicted"/>
<dbReference type="AlphaFoldDB" id="A0A1I7XET3"/>
<reference evidence="3" key="1">
    <citation type="submission" date="2016-11" db="UniProtKB">
        <authorList>
            <consortium name="WormBaseParasite"/>
        </authorList>
    </citation>
    <scope>IDENTIFICATION</scope>
</reference>
<keyword evidence="2" id="KW-1185">Reference proteome</keyword>
<dbReference type="WBParaSite" id="Hba_16044">
    <property type="protein sequence ID" value="Hba_16044"/>
    <property type="gene ID" value="Hba_16044"/>
</dbReference>
<feature type="compositionally biased region" description="Basic and acidic residues" evidence="1">
    <location>
        <begin position="39"/>
        <end position="54"/>
    </location>
</feature>
<feature type="region of interest" description="Disordered" evidence="1">
    <location>
        <begin position="1"/>
        <end position="54"/>
    </location>
</feature>
<accession>A0A1I7XET3</accession>
<feature type="compositionally biased region" description="Polar residues" evidence="1">
    <location>
        <begin position="29"/>
        <end position="38"/>
    </location>
</feature>
<sequence length="123" mass="13972">MKENHFQKVEGKDSLTSKFDKKGTKDTLKCSSWQPNKETSIEVKHTREDSGYRSDRKVSGEYINDNALKVTVATKPISSSLPNNVESDTDEEDFDWGDPYLNSRRCSLVLRTQTALRVKTIIG</sequence>
<evidence type="ECO:0000313" key="2">
    <source>
        <dbReference type="Proteomes" id="UP000095283"/>
    </source>
</evidence>
<evidence type="ECO:0000256" key="1">
    <source>
        <dbReference type="SAM" id="MobiDB-lite"/>
    </source>
</evidence>
<feature type="compositionally biased region" description="Basic and acidic residues" evidence="1">
    <location>
        <begin position="1"/>
        <end position="28"/>
    </location>
</feature>
<dbReference type="Proteomes" id="UP000095283">
    <property type="component" value="Unplaced"/>
</dbReference>
<name>A0A1I7XET3_HETBA</name>